<evidence type="ECO:0000313" key="13">
    <source>
        <dbReference type="Proteomes" id="UP000535890"/>
    </source>
</evidence>
<dbReference type="EMBL" id="JACCBN010000001">
    <property type="protein sequence ID" value="NYD35658.1"/>
    <property type="molecule type" value="Genomic_DNA"/>
</dbReference>
<evidence type="ECO:0000256" key="3">
    <source>
        <dbReference type="ARBA" id="ARBA00022553"/>
    </source>
</evidence>
<evidence type="ECO:0000259" key="11">
    <source>
        <dbReference type="Pfam" id="PF07730"/>
    </source>
</evidence>
<evidence type="ECO:0000256" key="2">
    <source>
        <dbReference type="ARBA" id="ARBA00012438"/>
    </source>
</evidence>
<keyword evidence="10" id="KW-1133">Transmembrane helix</keyword>
<dbReference type="AlphaFoldDB" id="A0A7Y9DUB2"/>
<evidence type="ECO:0000256" key="4">
    <source>
        <dbReference type="ARBA" id="ARBA00022679"/>
    </source>
</evidence>
<evidence type="ECO:0000256" key="7">
    <source>
        <dbReference type="ARBA" id="ARBA00022840"/>
    </source>
</evidence>
<proteinExistence type="predicted"/>
<evidence type="ECO:0000256" key="10">
    <source>
        <dbReference type="SAM" id="Phobius"/>
    </source>
</evidence>
<dbReference type="EC" id="2.7.13.3" evidence="2"/>
<accession>A0A7Y9DUB2</accession>
<feature type="transmembrane region" description="Helical" evidence="10">
    <location>
        <begin position="42"/>
        <end position="75"/>
    </location>
</feature>
<keyword evidence="8" id="KW-0902">Two-component regulatory system</keyword>
<name>A0A7Y9DUB2_9PSEU</name>
<keyword evidence="4" id="KW-0808">Transferase</keyword>
<feature type="domain" description="Signal transduction histidine kinase subgroup 3 dimerisation and phosphoacceptor" evidence="11">
    <location>
        <begin position="209"/>
        <end position="276"/>
    </location>
</feature>
<evidence type="ECO:0000256" key="1">
    <source>
        <dbReference type="ARBA" id="ARBA00000085"/>
    </source>
</evidence>
<dbReference type="GO" id="GO:0046983">
    <property type="term" value="F:protein dimerization activity"/>
    <property type="evidence" value="ECO:0007669"/>
    <property type="project" value="InterPro"/>
</dbReference>
<protein>
    <recommendedName>
        <fullName evidence="2">histidine kinase</fullName>
        <ecNumber evidence="2">2.7.13.3</ecNumber>
    </recommendedName>
</protein>
<keyword evidence="10" id="KW-0812">Transmembrane</keyword>
<dbReference type="InterPro" id="IPR050482">
    <property type="entry name" value="Sensor_HK_TwoCompSys"/>
</dbReference>
<sequence>MTATTTERREPPPRAAFTTAGVPHVDPGSSRAAFLQRLRPVLWLSLVAGTVWPLTGASLLAGGFVLVGAVCAIAAARDPRITTAAAEGDRWRTGLLSLCAVAGLVATVLVPVGAAYATLFVAAGLLGRIVLDPRLVWGFVTFFGVVLSIVFALAVESPWGLFLGLVLPVLASQSLNRARLQREHVRVVALLAERDALREAELAGAAAQERARIARDLHDVLAHSLSGLSLHLQAIRAVLAKRLGPDDAVLTSVDTAADLARSGLAEAKQAVAALRENPAATTADLHRLVDSHGAVLTVTGDLDAVGEHLRDAVHATTREALTNAARHAPGAAVTVTVDVADELVLDVTNGAGDPSSGRSADGGGNGLVGLRERAALVGGTLQAGPDDGGWRVTLRAPVPGRVAV</sequence>
<dbReference type="InterPro" id="IPR011712">
    <property type="entry name" value="Sig_transdc_His_kin_sub3_dim/P"/>
</dbReference>
<dbReference type="Gene3D" id="1.20.5.1930">
    <property type="match status" value="1"/>
</dbReference>
<dbReference type="RefSeq" id="WP_179793462.1">
    <property type="nucleotide sequence ID" value="NZ_BAABHP010000017.1"/>
</dbReference>
<reference evidence="12 13" key="1">
    <citation type="submission" date="2020-07" db="EMBL/GenBank/DDBJ databases">
        <title>Sequencing the genomes of 1000 actinobacteria strains.</title>
        <authorList>
            <person name="Klenk H.-P."/>
        </authorList>
    </citation>
    <scope>NUCLEOTIDE SEQUENCE [LARGE SCALE GENOMIC DNA]</scope>
    <source>
        <strain evidence="12 13">DSM 45772</strain>
    </source>
</reference>
<dbReference type="GO" id="GO:0000155">
    <property type="term" value="F:phosphorelay sensor kinase activity"/>
    <property type="evidence" value="ECO:0007669"/>
    <property type="project" value="InterPro"/>
</dbReference>
<feature type="transmembrane region" description="Helical" evidence="10">
    <location>
        <begin position="95"/>
        <end position="123"/>
    </location>
</feature>
<dbReference type="InterPro" id="IPR036890">
    <property type="entry name" value="HATPase_C_sf"/>
</dbReference>
<keyword evidence="6 12" id="KW-0418">Kinase</keyword>
<dbReference type="GO" id="GO:0005524">
    <property type="term" value="F:ATP binding"/>
    <property type="evidence" value="ECO:0007669"/>
    <property type="project" value="UniProtKB-KW"/>
</dbReference>
<gene>
    <name evidence="12" type="ORF">BJ983_001760</name>
</gene>
<keyword evidence="5" id="KW-0547">Nucleotide-binding</keyword>
<dbReference type="CDD" id="cd16917">
    <property type="entry name" value="HATPase_UhpB-NarQ-NarX-like"/>
    <property type="match status" value="1"/>
</dbReference>
<organism evidence="12 13">
    <name type="scientific">Actinomycetospora corticicola</name>
    <dbReference type="NCBI Taxonomy" id="663602"/>
    <lineage>
        <taxon>Bacteria</taxon>
        <taxon>Bacillati</taxon>
        <taxon>Actinomycetota</taxon>
        <taxon>Actinomycetes</taxon>
        <taxon>Pseudonocardiales</taxon>
        <taxon>Pseudonocardiaceae</taxon>
        <taxon>Actinomycetospora</taxon>
    </lineage>
</organism>
<dbReference type="SUPFAM" id="SSF55874">
    <property type="entry name" value="ATPase domain of HSP90 chaperone/DNA topoisomerase II/histidine kinase"/>
    <property type="match status" value="1"/>
</dbReference>
<keyword evidence="10" id="KW-0472">Membrane</keyword>
<dbReference type="Pfam" id="PF07730">
    <property type="entry name" value="HisKA_3"/>
    <property type="match status" value="1"/>
</dbReference>
<dbReference type="GO" id="GO:0016020">
    <property type="term" value="C:membrane"/>
    <property type="evidence" value="ECO:0007669"/>
    <property type="project" value="InterPro"/>
</dbReference>
<comment type="caution">
    <text evidence="12">The sequence shown here is derived from an EMBL/GenBank/DDBJ whole genome shotgun (WGS) entry which is preliminary data.</text>
</comment>
<keyword evidence="13" id="KW-1185">Reference proteome</keyword>
<feature type="compositionally biased region" description="Basic and acidic residues" evidence="9">
    <location>
        <begin position="1"/>
        <end position="12"/>
    </location>
</feature>
<dbReference type="Proteomes" id="UP000535890">
    <property type="component" value="Unassembled WGS sequence"/>
</dbReference>
<evidence type="ECO:0000256" key="8">
    <source>
        <dbReference type="ARBA" id="ARBA00023012"/>
    </source>
</evidence>
<dbReference type="PANTHER" id="PTHR24421:SF10">
    <property type="entry name" value="NITRATE_NITRITE SENSOR PROTEIN NARQ"/>
    <property type="match status" value="1"/>
</dbReference>
<evidence type="ECO:0000256" key="5">
    <source>
        <dbReference type="ARBA" id="ARBA00022741"/>
    </source>
</evidence>
<evidence type="ECO:0000313" key="12">
    <source>
        <dbReference type="EMBL" id="NYD35658.1"/>
    </source>
</evidence>
<evidence type="ECO:0000256" key="6">
    <source>
        <dbReference type="ARBA" id="ARBA00022777"/>
    </source>
</evidence>
<dbReference type="Gene3D" id="3.30.565.10">
    <property type="entry name" value="Histidine kinase-like ATPase, C-terminal domain"/>
    <property type="match status" value="1"/>
</dbReference>
<feature type="transmembrane region" description="Helical" evidence="10">
    <location>
        <begin position="135"/>
        <end position="153"/>
    </location>
</feature>
<keyword evidence="7" id="KW-0067">ATP-binding</keyword>
<evidence type="ECO:0000256" key="9">
    <source>
        <dbReference type="SAM" id="MobiDB-lite"/>
    </source>
</evidence>
<feature type="region of interest" description="Disordered" evidence="9">
    <location>
        <begin position="1"/>
        <end position="21"/>
    </location>
</feature>
<comment type="catalytic activity">
    <reaction evidence="1">
        <text>ATP + protein L-histidine = ADP + protein N-phospho-L-histidine.</text>
        <dbReference type="EC" id="2.7.13.3"/>
    </reaction>
</comment>
<dbReference type="PANTHER" id="PTHR24421">
    <property type="entry name" value="NITRATE/NITRITE SENSOR PROTEIN NARX-RELATED"/>
    <property type="match status" value="1"/>
</dbReference>
<keyword evidence="3" id="KW-0597">Phosphoprotein</keyword>